<reference evidence="2" key="2">
    <citation type="submission" date="2025-09" db="UniProtKB">
        <authorList>
            <consortium name="Ensembl"/>
        </authorList>
    </citation>
    <scope>IDENTIFICATION</scope>
</reference>
<proteinExistence type="predicted"/>
<reference evidence="2" key="1">
    <citation type="submission" date="2025-08" db="UniProtKB">
        <authorList>
            <consortium name="Ensembl"/>
        </authorList>
    </citation>
    <scope>IDENTIFICATION</scope>
</reference>
<keyword evidence="3" id="KW-1185">Reference proteome</keyword>
<feature type="region of interest" description="Disordered" evidence="1">
    <location>
        <begin position="1"/>
        <end position="22"/>
    </location>
</feature>
<dbReference type="AlphaFoldDB" id="A0A8C6IDA1"/>
<sequence length="105" mass="11122">MTQNQSNLVPLPLSASPTNMHHSGSVSPAVSLCSALKALITQMADVESSWVQPHPRISRVHCGSHPQEFSEFADLCPLPETILFLSLDTSPLLPCSPAPSSTSAS</sequence>
<dbReference type="Proteomes" id="UP000694415">
    <property type="component" value="Unplaced"/>
</dbReference>
<evidence type="ECO:0000313" key="2">
    <source>
        <dbReference type="Ensembl" id="ENSMSIP00000035019.1"/>
    </source>
</evidence>
<evidence type="ECO:0000256" key="1">
    <source>
        <dbReference type="SAM" id="MobiDB-lite"/>
    </source>
</evidence>
<organism evidence="2 3">
    <name type="scientific">Mus spicilegus</name>
    <name type="common">Mound-building mouse</name>
    <dbReference type="NCBI Taxonomy" id="10103"/>
    <lineage>
        <taxon>Eukaryota</taxon>
        <taxon>Metazoa</taxon>
        <taxon>Chordata</taxon>
        <taxon>Craniata</taxon>
        <taxon>Vertebrata</taxon>
        <taxon>Euteleostomi</taxon>
        <taxon>Mammalia</taxon>
        <taxon>Eutheria</taxon>
        <taxon>Euarchontoglires</taxon>
        <taxon>Glires</taxon>
        <taxon>Rodentia</taxon>
        <taxon>Myomorpha</taxon>
        <taxon>Muroidea</taxon>
        <taxon>Muridae</taxon>
        <taxon>Murinae</taxon>
        <taxon>Mus</taxon>
        <taxon>Mus</taxon>
    </lineage>
</organism>
<evidence type="ECO:0000313" key="3">
    <source>
        <dbReference type="Proteomes" id="UP000694415"/>
    </source>
</evidence>
<accession>A0A8C6IDA1</accession>
<dbReference type="Ensembl" id="ENSMSIT00000044138.1">
    <property type="protein sequence ID" value="ENSMSIP00000035019.1"/>
    <property type="gene ID" value="ENSMSIG00000029199.1"/>
</dbReference>
<protein>
    <submittedName>
        <fullName evidence="2">Uncharacterized protein</fullName>
    </submittedName>
</protein>
<name>A0A8C6IDA1_MUSSI</name>